<feature type="transmembrane region" description="Helical" evidence="1">
    <location>
        <begin position="67"/>
        <end position="88"/>
    </location>
</feature>
<accession>A0ABN7JJ24</accession>
<keyword evidence="1" id="KW-0472">Membrane</keyword>
<dbReference type="RefSeq" id="WP_142586934.1">
    <property type="nucleotide sequence ID" value="NZ_CABFWE030000004.1"/>
</dbReference>
<dbReference type="InterPro" id="IPR000326">
    <property type="entry name" value="PAP2/HPO"/>
</dbReference>
<proteinExistence type="predicted"/>
<organism evidence="3 4">
    <name type="scientific">Pseudorhizobium halotolerans</name>
    <dbReference type="NCBI Taxonomy" id="1233081"/>
    <lineage>
        <taxon>Bacteria</taxon>
        <taxon>Pseudomonadati</taxon>
        <taxon>Pseudomonadota</taxon>
        <taxon>Alphaproteobacteria</taxon>
        <taxon>Hyphomicrobiales</taxon>
        <taxon>Rhizobiaceae</taxon>
        <taxon>Rhizobium/Agrobacterium group</taxon>
        <taxon>Pseudorhizobium</taxon>
    </lineage>
</organism>
<feature type="transmembrane region" description="Helical" evidence="1">
    <location>
        <begin position="100"/>
        <end position="122"/>
    </location>
</feature>
<reference evidence="3 4" key="1">
    <citation type="submission" date="2020-11" db="EMBL/GenBank/DDBJ databases">
        <authorList>
            <person name="Lassalle F."/>
        </authorList>
    </citation>
    <scope>NUCLEOTIDE SEQUENCE [LARGE SCALE GENOMIC DNA]</scope>
    <source>
        <strain evidence="3 4">AB21</strain>
    </source>
</reference>
<dbReference type="Gene3D" id="1.20.144.10">
    <property type="entry name" value="Phosphatidic acid phosphatase type 2/haloperoxidase"/>
    <property type="match status" value="1"/>
</dbReference>
<gene>
    <name evidence="3" type="ORF">RHAB21_01409</name>
</gene>
<feature type="transmembrane region" description="Helical" evidence="1">
    <location>
        <begin position="38"/>
        <end position="55"/>
    </location>
</feature>
<comment type="caution">
    <text evidence="3">The sequence shown here is derived from an EMBL/GenBank/DDBJ whole genome shotgun (WGS) entry which is preliminary data.</text>
</comment>
<evidence type="ECO:0000313" key="4">
    <source>
        <dbReference type="Proteomes" id="UP000601041"/>
    </source>
</evidence>
<protein>
    <submittedName>
        <fullName evidence="3">Phosphatase PAP2 family protein</fullName>
    </submittedName>
</protein>
<keyword evidence="4" id="KW-1185">Reference proteome</keyword>
<dbReference type="SUPFAM" id="SSF48317">
    <property type="entry name" value="Acid phosphatase/Vanadium-dependent haloperoxidase"/>
    <property type="match status" value="1"/>
</dbReference>
<evidence type="ECO:0000313" key="3">
    <source>
        <dbReference type="EMBL" id="CAD7027656.1"/>
    </source>
</evidence>
<keyword evidence="1" id="KW-1133">Transmembrane helix</keyword>
<dbReference type="Pfam" id="PF01569">
    <property type="entry name" value="PAP2"/>
    <property type="match status" value="1"/>
</dbReference>
<dbReference type="EMBL" id="CABFWE030000004">
    <property type="protein sequence ID" value="CAD7027656.1"/>
    <property type="molecule type" value="Genomic_DNA"/>
</dbReference>
<feature type="domain" description="Phosphatidic acid phosphatase type 2/haloperoxidase" evidence="2">
    <location>
        <begin position="137"/>
        <end position="262"/>
    </location>
</feature>
<feature type="transmembrane region" description="Helical" evidence="1">
    <location>
        <begin position="134"/>
        <end position="153"/>
    </location>
</feature>
<dbReference type="InterPro" id="IPR036938">
    <property type="entry name" value="PAP2/HPO_sf"/>
</dbReference>
<evidence type="ECO:0000259" key="2">
    <source>
        <dbReference type="Pfam" id="PF01569"/>
    </source>
</evidence>
<sequence length="275" mass="30195">MASFLQVRSENIQLMLLQNIKAMVLQIRTQLFGSARRVFATLLVAWFTLLAFFHLNPQIDIAVARSFFYYEACAAGTSVSVVCGHFPYSDDAPLVFLRELFFYLPAAVAIAMLILLIREIMIRSAPSIRRVRDYGIAISSMIVGPYILVNLFLKQVSDRPRPAQTDLFGGVMEFKPAAAFDGACTNNCSFLSGEAAGGGWLACLVILMPPHLRPVLGPPLVAIAMLPAAMRMSFGRHYLSDITLGFLLPIVVYAGITALFQMTQSVIKSHSPATL</sequence>
<feature type="transmembrane region" description="Helical" evidence="1">
    <location>
        <begin position="246"/>
        <end position="267"/>
    </location>
</feature>
<keyword evidence="1" id="KW-0812">Transmembrane</keyword>
<name>A0ABN7JJ24_9HYPH</name>
<dbReference type="Proteomes" id="UP000601041">
    <property type="component" value="Unassembled WGS sequence"/>
</dbReference>
<evidence type="ECO:0000256" key="1">
    <source>
        <dbReference type="SAM" id="Phobius"/>
    </source>
</evidence>